<proteinExistence type="predicted"/>
<sequence length="327" mass="35230">MIVLDANQLRNVLPGKPALRLLEAAAQRSGHTLSTTDVVIREVARQRHDELTAAIAQLTKAQRDFNKIAPPAKKLAGGPFDKLTTGFVDEEVERFKEALHQAFRVLETIPEDALEALLREADHAPPCLKGVEGRDASIWLTTLRASRSPEAAPDGKVLPTILLSEDGAFCGADDRLAPSLLQDVPEGADVLLRRTVIAVMDTLGFQTQWTDVSAITDSPEFQEAVVAAVALVGGPILLGQLGTETMTPPRLERSRGQRCQGEGTTLTSVSGEWTFQVIVGEPAPDPAETRPLGYTVRVDGEALVTQDASGSFTDISFSAHVVRTSRR</sequence>
<dbReference type="Proteomes" id="UP001183824">
    <property type="component" value="Unassembled WGS sequence"/>
</dbReference>
<dbReference type="EMBL" id="JAVREZ010000002">
    <property type="protein sequence ID" value="MDT0479770.1"/>
    <property type="molecule type" value="Genomic_DNA"/>
</dbReference>
<protein>
    <recommendedName>
        <fullName evidence="1">DUF4935 domain-containing protein</fullName>
    </recommendedName>
</protein>
<keyword evidence="3" id="KW-1185">Reference proteome</keyword>
<dbReference type="RefSeq" id="WP_311713146.1">
    <property type="nucleotide sequence ID" value="NZ_JAVREZ010000002.1"/>
</dbReference>
<evidence type="ECO:0000313" key="3">
    <source>
        <dbReference type="Proteomes" id="UP001183824"/>
    </source>
</evidence>
<reference evidence="3" key="1">
    <citation type="submission" date="2023-07" db="EMBL/GenBank/DDBJ databases">
        <title>30 novel species of actinomycetes from the DSMZ collection.</title>
        <authorList>
            <person name="Nouioui I."/>
        </authorList>
    </citation>
    <scope>NUCLEOTIDE SEQUENCE [LARGE SCALE GENOMIC DNA]</scope>
    <source>
        <strain evidence="3">DSM 41640</strain>
    </source>
</reference>
<dbReference type="Pfam" id="PF16289">
    <property type="entry name" value="PIN_12"/>
    <property type="match status" value="1"/>
</dbReference>
<accession>A0ABU2V3C9</accession>
<evidence type="ECO:0000313" key="2">
    <source>
        <dbReference type="EMBL" id="MDT0479770.1"/>
    </source>
</evidence>
<comment type="caution">
    <text evidence="2">The sequence shown here is derived from an EMBL/GenBank/DDBJ whole genome shotgun (WGS) entry which is preliminary data.</text>
</comment>
<name>A0ABU2V3C9_9ACTN</name>
<feature type="domain" description="DUF4935" evidence="1">
    <location>
        <begin position="2"/>
        <end position="147"/>
    </location>
</feature>
<gene>
    <name evidence="2" type="ORF">RNB18_06235</name>
</gene>
<dbReference type="InterPro" id="IPR032557">
    <property type="entry name" value="DUF4935"/>
</dbReference>
<evidence type="ECO:0000259" key="1">
    <source>
        <dbReference type="Pfam" id="PF16289"/>
    </source>
</evidence>
<organism evidence="2 3">
    <name type="scientific">Streptomyces doebereineriae</name>
    <dbReference type="NCBI Taxonomy" id="3075528"/>
    <lineage>
        <taxon>Bacteria</taxon>
        <taxon>Bacillati</taxon>
        <taxon>Actinomycetota</taxon>
        <taxon>Actinomycetes</taxon>
        <taxon>Kitasatosporales</taxon>
        <taxon>Streptomycetaceae</taxon>
        <taxon>Streptomyces</taxon>
    </lineage>
</organism>